<dbReference type="InterPro" id="IPR000868">
    <property type="entry name" value="Isochorismatase-like_dom"/>
</dbReference>
<dbReference type="PANTHER" id="PTHR43540">
    <property type="entry name" value="PEROXYUREIDOACRYLATE/UREIDOACRYLATE AMIDOHYDROLASE-RELATED"/>
    <property type="match status" value="1"/>
</dbReference>
<dbReference type="PANTHER" id="PTHR43540:SF14">
    <property type="entry name" value="ISOCHORISMATASE"/>
    <property type="match status" value="1"/>
</dbReference>
<dbReference type="Gene3D" id="3.40.50.850">
    <property type="entry name" value="Isochorismatase-like"/>
    <property type="match status" value="1"/>
</dbReference>
<accession>A0AB39I0I2</accession>
<dbReference type="Pfam" id="PF00857">
    <property type="entry name" value="Isochorismatase"/>
    <property type="match status" value="1"/>
</dbReference>
<keyword evidence="1 3" id="KW-0378">Hydrolase</keyword>
<dbReference type="EMBL" id="CP162607">
    <property type="protein sequence ID" value="XDK37107.1"/>
    <property type="molecule type" value="Genomic_DNA"/>
</dbReference>
<reference evidence="3" key="1">
    <citation type="submission" date="2024-07" db="EMBL/GenBank/DDBJ databases">
        <title>Identification and characteristics of a novel species of coltsfoot's symbiotic bacteria.</title>
        <authorList>
            <person name="Juszczyk A."/>
            <person name="Jasielczuk I."/>
            <person name="Gurgul A."/>
            <person name="Rogala M."/>
            <person name="Kowalczyk A."/>
            <person name="Szmatola T."/>
            <person name="Kosecka-Strojek M."/>
            <person name="Arent Z."/>
            <person name="Latowski D."/>
        </authorList>
    </citation>
    <scope>NUCLEOTIDE SEQUENCE</scope>
    <source>
        <strain evidence="3">Hg7Tf</strain>
    </source>
</reference>
<dbReference type="CDD" id="cd01014">
    <property type="entry name" value="nicotinamidase_related"/>
    <property type="match status" value="1"/>
</dbReference>
<feature type="domain" description="Isochorismatase-like" evidence="2">
    <location>
        <begin position="3"/>
        <end position="148"/>
    </location>
</feature>
<dbReference type="InterPro" id="IPR050272">
    <property type="entry name" value="Isochorismatase-like_hydrls"/>
</dbReference>
<name>A0AB39I0I2_9PSED</name>
<evidence type="ECO:0000256" key="1">
    <source>
        <dbReference type="ARBA" id="ARBA00022801"/>
    </source>
</evidence>
<evidence type="ECO:0000259" key="2">
    <source>
        <dbReference type="Pfam" id="PF00857"/>
    </source>
</evidence>
<organism evidence="3">
    <name type="scientific">Pseudomonas sp. Hg7Tf</name>
    <dbReference type="NCBI Taxonomy" id="3236988"/>
    <lineage>
        <taxon>Bacteria</taxon>
        <taxon>Pseudomonadati</taxon>
        <taxon>Pseudomonadota</taxon>
        <taxon>Gammaproteobacteria</taxon>
        <taxon>Pseudomonadales</taxon>
        <taxon>Pseudomonadaceae</taxon>
        <taxon>Pseudomonas</taxon>
    </lineage>
</organism>
<dbReference type="RefSeq" id="WP_101293202.1">
    <property type="nucleotide sequence ID" value="NZ_CP162607.1"/>
</dbReference>
<proteinExistence type="predicted"/>
<evidence type="ECO:0000313" key="3">
    <source>
        <dbReference type="EMBL" id="XDK37107.1"/>
    </source>
</evidence>
<protein>
    <submittedName>
        <fullName evidence="3">Cysteine hydrolase family protein</fullName>
        <ecNumber evidence="3">3.-.-.-</ecNumber>
    </submittedName>
</protein>
<dbReference type="SUPFAM" id="SSF52499">
    <property type="entry name" value="Isochorismatase-like hydrolases"/>
    <property type="match status" value="1"/>
</dbReference>
<dbReference type="GO" id="GO:0016787">
    <property type="term" value="F:hydrolase activity"/>
    <property type="evidence" value="ECO:0007669"/>
    <property type="project" value="UniProtKB-KW"/>
</dbReference>
<dbReference type="EC" id="3.-.-.-" evidence="3"/>
<dbReference type="AlphaFoldDB" id="A0AB39I0I2"/>
<dbReference type="InterPro" id="IPR036380">
    <property type="entry name" value="Isochorismatase-like_sf"/>
</dbReference>
<sequence length="172" mass="18467">MHALLILDMQVGLVHGPEKPWRSEALLSTLNALMGKARKAGAPIFLARHIGPAGSPIEPGSPLTELVQELQLQGDEVIFEKSRPNAFAMTDLATQLRERGCDGVVIAGMKTQYCVDSTCRAARDLGFDAVLVADGHTCADTPELSAQAIIAHHNATLAGPFCRLVHAEDWSF</sequence>
<gene>
    <name evidence="3" type="ORF">AB4Y39_26080</name>
</gene>